<comment type="caution">
    <text evidence="2">The sequence shown here is derived from an EMBL/GenBank/DDBJ whole genome shotgun (WGS) entry which is preliminary data.</text>
</comment>
<evidence type="ECO:0000313" key="2">
    <source>
        <dbReference type="EMBL" id="MCO5977587.1"/>
    </source>
</evidence>
<dbReference type="EMBL" id="JAMXMC010000007">
    <property type="protein sequence ID" value="MCO5977587.1"/>
    <property type="molecule type" value="Genomic_DNA"/>
</dbReference>
<evidence type="ECO:0000313" key="3">
    <source>
        <dbReference type="Proteomes" id="UP001204851"/>
    </source>
</evidence>
<evidence type="ECO:0000256" key="1">
    <source>
        <dbReference type="SAM" id="MobiDB-lite"/>
    </source>
</evidence>
<feature type="region of interest" description="Disordered" evidence="1">
    <location>
        <begin position="1"/>
        <end position="53"/>
    </location>
</feature>
<sequence>MQKSAQPPKSPSRQTRDSFEPLADKAHKSEPFWMAALGNPRSHARLQKADQKR</sequence>
<protein>
    <submittedName>
        <fullName evidence="2">Uncharacterized protein</fullName>
    </submittedName>
</protein>
<reference evidence="2 3" key="1">
    <citation type="submission" date="2022-06" db="EMBL/GenBank/DDBJ databases">
        <title>Ideonella sp. NS12-5 Genome sequencing and assembly.</title>
        <authorList>
            <person name="Jung Y."/>
        </authorList>
    </citation>
    <scope>NUCLEOTIDE SEQUENCE [LARGE SCALE GENOMIC DNA]</scope>
    <source>
        <strain evidence="2 3">NS12-5</strain>
    </source>
</reference>
<organism evidence="2 3">
    <name type="scientific">Ideonella oryzae</name>
    <dbReference type="NCBI Taxonomy" id="2937441"/>
    <lineage>
        <taxon>Bacteria</taxon>
        <taxon>Pseudomonadati</taxon>
        <taxon>Pseudomonadota</taxon>
        <taxon>Betaproteobacteria</taxon>
        <taxon>Burkholderiales</taxon>
        <taxon>Sphaerotilaceae</taxon>
        <taxon>Ideonella</taxon>
    </lineage>
</organism>
<name>A0ABT1BPS9_9BURK</name>
<keyword evidence="3" id="KW-1185">Reference proteome</keyword>
<proteinExistence type="predicted"/>
<dbReference type="RefSeq" id="WP_252770092.1">
    <property type="nucleotide sequence ID" value="NZ_JAMXMC010000007.1"/>
</dbReference>
<feature type="compositionally biased region" description="Polar residues" evidence="1">
    <location>
        <begin position="1"/>
        <end position="13"/>
    </location>
</feature>
<accession>A0ABT1BPS9</accession>
<gene>
    <name evidence="2" type="ORF">M0L44_12835</name>
</gene>
<feature type="compositionally biased region" description="Basic and acidic residues" evidence="1">
    <location>
        <begin position="14"/>
        <end position="30"/>
    </location>
</feature>
<dbReference type="Proteomes" id="UP001204851">
    <property type="component" value="Unassembled WGS sequence"/>
</dbReference>